<dbReference type="AlphaFoldDB" id="A0A1E8E2Y7"/>
<evidence type="ECO:0000313" key="2">
    <source>
        <dbReference type="EMBL" id="OFE43563.1"/>
    </source>
</evidence>
<feature type="transmembrane region" description="Helical" evidence="1">
    <location>
        <begin position="211"/>
        <end position="233"/>
    </location>
</feature>
<feature type="transmembrane region" description="Helical" evidence="1">
    <location>
        <begin position="180"/>
        <end position="199"/>
    </location>
</feature>
<feature type="transmembrane region" description="Helical" evidence="1">
    <location>
        <begin position="12"/>
        <end position="34"/>
    </location>
</feature>
<evidence type="ECO:0008006" key="4">
    <source>
        <dbReference type="Google" id="ProtNLM"/>
    </source>
</evidence>
<keyword evidence="1" id="KW-0812">Transmembrane</keyword>
<dbReference type="eggNOG" id="ENOG5032QW0">
    <property type="taxonomic scope" value="Bacteria"/>
</dbReference>
<evidence type="ECO:0000256" key="1">
    <source>
        <dbReference type="SAM" id="Phobius"/>
    </source>
</evidence>
<feature type="transmembrane region" description="Helical" evidence="1">
    <location>
        <begin position="292"/>
        <end position="317"/>
    </location>
</feature>
<gene>
    <name evidence="2" type="ORF">BJN41_05590</name>
</gene>
<dbReference type="RefSeq" id="WP_070154277.1">
    <property type="nucleotide sequence ID" value="NZ_MKQS01000011.1"/>
</dbReference>
<protein>
    <recommendedName>
        <fullName evidence="4">Sodium-dependent transporter</fullName>
    </recommendedName>
</protein>
<dbReference type="Proteomes" id="UP000186931">
    <property type="component" value="Unassembled WGS sequence"/>
</dbReference>
<feature type="transmembrane region" description="Helical" evidence="1">
    <location>
        <begin position="144"/>
        <end position="165"/>
    </location>
</feature>
<feature type="transmembrane region" description="Helical" evidence="1">
    <location>
        <begin position="40"/>
        <end position="58"/>
    </location>
</feature>
<dbReference type="STRING" id="202956.BJN41_05590"/>
<feature type="transmembrane region" description="Helical" evidence="1">
    <location>
        <begin position="268"/>
        <end position="286"/>
    </location>
</feature>
<sequence length="361" mass="39217">MQDNAMSRWLSPLMAFGLSFIIIATLAPMTGIQVERQLDFWLLWLATMLILALPITYLEIALAKRSKTTALQALSSLTRDADASQKWRLVGWLAVVFIPFLAGGLLSNAAQILNQFAAADLASHVLFLIVAVLALALSLLPRQILLLCTAVAVVAALVLSMVMGSELPAWQVTSIEFSEWGSATVLALVASGLGMGLYWQTSLQQAQQQSAATATVLPIWIAQLLAVFAFAFFAVQAQIPALVLVVATVAAAAVLLQLAREQLAQRQMVVAIQWIVLIAATLVWAMPAMSPVFNFALLLWGLVICLIYAIFAGWIMKISHLRKAMNFSSEAFYNIWRIAVRVVLPVSIVVAIVALIGQWFG</sequence>
<name>A0A1E8E2Y7_9GAMM</name>
<organism evidence="2 3">
    <name type="scientific">Acinetobacter towneri</name>
    <dbReference type="NCBI Taxonomy" id="202956"/>
    <lineage>
        <taxon>Bacteria</taxon>
        <taxon>Pseudomonadati</taxon>
        <taxon>Pseudomonadota</taxon>
        <taxon>Gammaproteobacteria</taxon>
        <taxon>Moraxellales</taxon>
        <taxon>Moraxellaceae</taxon>
        <taxon>Acinetobacter</taxon>
    </lineage>
</organism>
<keyword evidence="1" id="KW-1133">Transmembrane helix</keyword>
<dbReference type="SUPFAM" id="SSF161070">
    <property type="entry name" value="SNF-like"/>
    <property type="match status" value="1"/>
</dbReference>
<keyword evidence="1" id="KW-0472">Membrane</keyword>
<feature type="transmembrane region" description="Helical" evidence="1">
    <location>
        <begin position="116"/>
        <end position="137"/>
    </location>
</feature>
<feature type="transmembrane region" description="Helical" evidence="1">
    <location>
        <begin position="338"/>
        <end position="360"/>
    </location>
</feature>
<dbReference type="EMBL" id="MKQS01000011">
    <property type="protein sequence ID" value="OFE43563.1"/>
    <property type="molecule type" value="Genomic_DNA"/>
</dbReference>
<proteinExistence type="predicted"/>
<feature type="transmembrane region" description="Helical" evidence="1">
    <location>
        <begin position="239"/>
        <end position="256"/>
    </location>
</feature>
<accession>A0A1E8E2Y7</accession>
<evidence type="ECO:0000313" key="3">
    <source>
        <dbReference type="Proteomes" id="UP000186931"/>
    </source>
</evidence>
<reference evidence="2 3" key="1">
    <citation type="submission" date="2016-10" db="EMBL/GenBank/DDBJ databases">
        <title>Genome of airborne Acinetobacter sp. 5-2Ac02 in the hospital environment: Species near to Acinetobacter towneri.</title>
        <authorList>
            <person name="Barbosa B."/>
            <person name="Fernandez-Garcia L."/>
            <person name="Gato E."/>
            <person name="Leao R."/>
            <person name="Albano R."/>
            <person name="Fernandez B."/>
            <person name="Fernandez-Cuenca F."/>
            <person name="Marques E."/>
            <person name="Tomas M."/>
        </authorList>
    </citation>
    <scope>NUCLEOTIDE SEQUENCE [LARGE SCALE GENOMIC DNA]</scope>
    <source>
        <strain evidence="2 3">5-2Ac02</strain>
    </source>
</reference>
<dbReference type="InterPro" id="IPR037272">
    <property type="entry name" value="SNS_sf"/>
</dbReference>
<comment type="caution">
    <text evidence="2">The sequence shown here is derived from an EMBL/GenBank/DDBJ whole genome shotgun (WGS) entry which is preliminary data.</text>
</comment>
<feature type="transmembrane region" description="Helical" evidence="1">
    <location>
        <begin position="89"/>
        <end position="110"/>
    </location>
</feature>